<dbReference type="PROSITE" id="PS50297">
    <property type="entry name" value="ANK_REP_REGION"/>
    <property type="match status" value="1"/>
</dbReference>
<proteinExistence type="predicted"/>
<evidence type="ECO:0000313" key="6">
    <source>
        <dbReference type="Proteomes" id="UP000265520"/>
    </source>
</evidence>
<evidence type="ECO:0000256" key="1">
    <source>
        <dbReference type="ARBA" id="ARBA00004413"/>
    </source>
</evidence>
<dbReference type="InterPro" id="IPR036770">
    <property type="entry name" value="Ankyrin_rpt-contain_sf"/>
</dbReference>
<keyword evidence="3 4" id="KW-0040">ANK repeat</keyword>
<dbReference type="SUPFAM" id="SSF48403">
    <property type="entry name" value="Ankyrin repeat"/>
    <property type="match status" value="1"/>
</dbReference>
<name>A0A392Q9X5_9FABA</name>
<organism evidence="5 6">
    <name type="scientific">Trifolium medium</name>
    <dbReference type="NCBI Taxonomy" id="97028"/>
    <lineage>
        <taxon>Eukaryota</taxon>
        <taxon>Viridiplantae</taxon>
        <taxon>Streptophyta</taxon>
        <taxon>Embryophyta</taxon>
        <taxon>Tracheophyta</taxon>
        <taxon>Spermatophyta</taxon>
        <taxon>Magnoliopsida</taxon>
        <taxon>eudicotyledons</taxon>
        <taxon>Gunneridae</taxon>
        <taxon>Pentapetalae</taxon>
        <taxon>rosids</taxon>
        <taxon>fabids</taxon>
        <taxon>Fabales</taxon>
        <taxon>Fabaceae</taxon>
        <taxon>Papilionoideae</taxon>
        <taxon>50 kb inversion clade</taxon>
        <taxon>NPAAA clade</taxon>
        <taxon>Hologalegina</taxon>
        <taxon>IRL clade</taxon>
        <taxon>Trifolieae</taxon>
        <taxon>Trifolium</taxon>
    </lineage>
</organism>
<dbReference type="EMBL" id="LXQA010122472">
    <property type="protein sequence ID" value="MCI20944.1"/>
    <property type="molecule type" value="Genomic_DNA"/>
</dbReference>
<dbReference type="GO" id="GO:0005886">
    <property type="term" value="C:plasma membrane"/>
    <property type="evidence" value="ECO:0007669"/>
    <property type="project" value="UniProtKB-SubCell"/>
</dbReference>
<evidence type="ECO:0000256" key="3">
    <source>
        <dbReference type="ARBA" id="ARBA00023043"/>
    </source>
</evidence>
<sequence>HGSNVNAKDNMQQTALHWAAVRGSIAAADVLLENGARVEASDMNGYRGLGAFLLTI</sequence>
<dbReference type="AlphaFoldDB" id="A0A392Q9X5"/>
<keyword evidence="5" id="KW-0012">Acyltransferase</keyword>
<comment type="caution">
    <text evidence="5">The sequence shown here is derived from an EMBL/GenBank/DDBJ whole genome shotgun (WGS) entry which is preliminary data.</text>
</comment>
<dbReference type="PANTHER" id="PTHR24161">
    <property type="entry name" value="ANK_REP_REGION DOMAIN-CONTAINING PROTEIN-RELATED"/>
    <property type="match status" value="1"/>
</dbReference>
<dbReference type="PANTHER" id="PTHR24161:SF101">
    <property type="entry name" value="PROTEIN S-ACYLTRANSFERASE 23-RELATED"/>
    <property type="match status" value="1"/>
</dbReference>
<dbReference type="Gene3D" id="1.25.40.20">
    <property type="entry name" value="Ankyrin repeat-containing domain"/>
    <property type="match status" value="1"/>
</dbReference>
<comment type="subcellular location">
    <subcellularLocation>
        <location evidence="1">Cell membrane</location>
        <topology evidence="1">Peripheral membrane protein</topology>
        <orientation evidence="1">Cytoplasmic side</orientation>
    </subcellularLocation>
</comment>
<accession>A0A392Q9X5</accession>
<feature type="repeat" description="ANK" evidence="4">
    <location>
        <begin position="11"/>
        <end position="43"/>
    </location>
</feature>
<dbReference type="PROSITE" id="PS50088">
    <property type="entry name" value="ANK_REPEAT"/>
    <property type="match status" value="1"/>
</dbReference>
<keyword evidence="5" id="KW-0808">Transferase</keyword>
<protein>
    <submittedName>
        <fullName evidence="5">Putative S-acyltransferase</fullName>
    </submittedName>
</protein>
<dbReference type="InterPro" id="IPR002110">
    <property type="entry name" value="Ankyrin_rpt"/>
</dbReference>
<evidence type="ECO:0000256" key="4">
    <source>
        <dbReference type="PROSITE-ProRule" id="PRU00023"/>
    </source>
</evidence>
<dbReference type="Proteomes" id="UP000265520">
    <property type="component" value="Unassembled WGS sequence"/>
</dbReference>
<dbReference type="GO" id="GO:0016409">
    <property type="term" value="F:palmitoyltransferase activity"/>
    <property type="evidence" value="ECO:0007669"/>
    <property type="project" value="TreeGrafter"/>
</dbReference>
<keyword evidence="2" id="KW-0677">Repeat</keyword>
<dbReference type="Pfam" id="PF12796">
    <property type="entry name" value="Ank_2"/>
    <property type="match status" value="1"/>
</dbReference>
<evidence type="ECO:0000313" key="5">
    <source>
        <dbReference type="EMBL" id="MCI20944.1"/>
    </source>
</evidence>
<keyword evidence="6" id="KW-1185">Reference proteome</keyword>
<feature type="non-terminal residue" evidence="5">
    <location>
        <position position="1"/>
    </location>
</feature>
<reference evidence="5 6" key="1">
    <citation type="journal article" date="2018" name="Front. Plant Sci.">
        <title>Red Clover (Trifolium pratense) and Zigzag Clover (T. medium) - A Picture of Genomic Similarities and Differences.</title>
        <authorList>
            <person name="Dluhosova J."/>
            <person name="Istvanek J."/>
            <person name="Nedelnik J."/>
            <person name="Repkova J."/>
        </authorList>
    </citation>
    <scope>NUCLEOTIDE SEQUENCE [LARGE SCALE GENOMIC DNA]</scope>
    <source>
        <strain evidence="6">cv. 10/8</strain>
        <tissue evidence="5">Leaf</tissue>
    </source>
</reference>
<evidence type="ECO:0000256" key="2">
    <source>
        <dbReference type="ARBA" id="ARBA00022737"/>
    </source>
</evidence>
<dbReference type="GO" id="GO:0000139">
    <property type="term" value="C:Golgi membrane"/>
    <property type="evidence" value="ECO:0007669"/>
    <property type="project" value="TreeGrafter"/>
</dbReference>